<accession>A0ABR9E8D7</accession>
<dbReference type="Pfam" id="PF00583">
    <property type="entry name" value="Acetyltransf_1"/>
    <property type="match status" value="1"/>
</dbReference>
<sequence>MQVLQQDQLAVKYLTPEDTRVAASLLYQAYHDDSILRTMLESKKELDYEAKLRALIREELASFGQGRQPMIGLFEADRLVAVACIFEAKSDLQASRYWHWRLKLMMSAGYLQTQQLIEKEDTIRASLDEYGHYYFLAFIAVDPHIQGQGLGHYLLSGLDDLVLSNEASSGMAVFVTNVEQKAFFLGHGYQQIKTLEFNKVSGELMFKAKTTDIMEDGL</sequence>
<evidence type="ECO:0000313" key="3">
    <source>
        <dbReference type="Proteomes" id="UP000615755"/>
    </source>
</evidence>
<dbReference type="SUPFAM" id="SSF55729">
    <property type="entry name" value="Acyl-CoA N-acyltransferases (Nat)"/>
    <property type="match status" value="1"/>
</dbReference>
<dbReference type="Proteomes" id="UP000615755">
    <property type="component" value="Unassembled WGS sequence"/>
</dbReference>
<evidence type="ECO:0000259" key="1">
    <source>
        <dbReference type="Pfam" id="PF00583"/>
    </source>
</evidence>
<organism evidence="2 3">
    <name type="scientific">Pseudoalteromonas aurantia 208</name>
    <dbReference type="NCBI Taxonomy" id="1314867"/>
    <lineage>
        <taxon>Bacteria</taxon>
        <taxon>Pseudomonadati</taxon>
        <taxon>Pseudomonadota</taxon>
        <taxon>Gammaproteobacteria</taxon>
        <taxon>Alteromonadales</taxon>
        <taxon>Pseudoalteromonadaceae</taxon>
        <taxon>Pseudoalteromonas</taxon>
    </lineage>
</organism>
<dbReference type="InterPro" id="IPR000182">
    <property type="entry name" value="GNAT_dom"/>
</dbReference>
<proteinExistence type="predicted"/>
<feature type="domain" description="N-acetyltransferase" evidence="1">
    <location>
        <begin position="126"/>
        <end position="188"/>
    </location>
</feature>
<dbReference type="InterPro" id="IPR016181">
    <property type="entry name" value="Acyl_CoA_acyltransferase"/>
</dbReference>
<keyword evidence="3" id="KW-1185">Reference proteome</keyword>
<dbReference type="EMBL" id="AQGV01000012">
    <property type="protein sequence ID" value="MBE0367254.1"/>
    <property type="molecule type" value="Genomic_DNA"/>
</dbReference>
<dbReference type="RefSeq" id="WP_192506708.1">
    <property type="nucleotide sequence ID" value="NZ_AQGV01000012.1"/>
</dbReference>
<dbReference type="Gene3D" id="3.40.630.30">
    <property type="match status" value="1"/>
</dbReference>
<comment type="caution">
    <text evidence="2">The sequence shown here is derived from an EMBL/GenBank/DDBJ whole genome shotgun (WGS) entry which is preliminary data.</text>
</comment>
<reference evidence="2 3" key="1">
    <citation type="submission" date="2015-03" db="EMBL/GenBank/DDBJ databases">
        <title>Genome sequence of Pseudoalteromonas aurantia.</title>
        <authorList>
            <person name="Xie B.-B."/>
            <person name="Rong J.-C."/>
            <person name="Qin Q.-L."/>
            <person name="Zhang Y.-Z."/>
        </authorList>
    </citation>
    <scope>NUCLEOTIDE SEQUENCE [LARGE SCALE GENOMIC DNA]</scope>
    <source>
        <strain evidence="2 3">208</strain>
    </source>
</reference>
<gene>
    <name evidence="2" type="ORF">PAUR_a0583</name>
</gene>
<protein>
    <recommendedName>
        <fullName evidence="1">N-acetyltransferase domain-containing protein</fullName>
    </recommendedName>
</protein>
<name>A0ABR9E8D7_9GAMM</name>
<evidence type="ECO:0000313" key="2">
    <source>
        <dbReference type="EMBL" id="MBE0367254.1"/>
    </source>
</evidence>